<dbReference type="GO" id="GO:0043328">
    <property type="term" value="P:protein transport to vacuole involved in ubiquitin-dependent protein catabolic process via the multivesicular body sorting pathway"/>
    <property type="evidence" value="ECO:0007669"/>
    <property type="project" value="TreeGrafter"/>
</dbReference>
<dbReference type="InterPro" id="IPR036390">
    <property type="entry name" value="WH_DNA-bd_sf"/>
</dbReference>
<dbReference type="GO" id="GO:0042803">
    <property type="term" value="F:protein homodimerization activity"/>
    <property type="evidence" value="ECO:0007669"/>
    <property type="project" value="TreeGrafter"/>
</dbReference>
<dbReference type="Pfam" id="PF05871">
    <property type="entry name" value="ESCRT-II"/>
    <property type="match status" value="1"/>
</dbReference>
<dbReference type="PANTHER" id="PTHR13149">
    <property type="entry name" value="VACUOLAR PROTEIN SORTING-ASSOCIATED PROTEIN VPS25"/>
    <property type="match status" value="1"/>
</dbReference>
<evidence type="ECO:0000256" key="4">
    <source>
        <dbReference type="ARBA" id="ARBA00022448"/>
    </source>
</evidence>
<dbReference type="InterPro" id="IPR008570">
    <property type="entry name" value="ESCRT-II_cplx_Vps25-sub"/>
</dbReference>
<reference evidence="8 9" key="1">
    <citation type="submission" date="2020-04" db="EMBL/GenBank/DDBJ databases">
        <authorList>
            <person name="Alioto T."/>
            <person name="Alioto T."/>
            <person name="Gomez Garrido J."/>
        </authorList>
    </citation>
    <scope>NUCLEOTIDE SEQUENCE [LARGE SCALE GENOMIC DNA]</scope>
</reference>
<protein>
    <recommendedName>
        <fullName evidence="3">Vacuolar protein-sorting-associated protein 25</fullName>
    </recommendedName>
    <alternativeName>
        <fullName evidence="7">ESCRT-II complex subunit VPS25</fullName>
    </alternativeName>
</protein>
<name>A0A8S1D9E6_9INSE</name>
<dbReference type="AlphaFoldDB" id="A0A8S1D9E6"/>
<dbReference type="FunFam" id="1.10.10.10:FF:000141">
    <property type="entry name" value="vacuolar protein-sorting-associated protein 25"/>
    <property type="match status" value="1"/>
</dbReference>
<dbReference type="Gene3D" id="1.10.10.10">
    <property type="entry name" value="Winged helix-like DNA-binding domain superfamily/Winged helix DNA-binding domain"/>
    <property type="match status" value="1"/>
</dbReference>
<accession>A0A8S1D9E6</accession>
<gene>
    <name evidence="8" type="ORF">CLODIP_2_CD05854</name>
</gene>
<keyword evidence="9" id="KW-1185">Reference proteome</keyword>
<dbReference type="Proteomes" id="UP000494165">
    <property type="component" value="Unassembled WGS sequence"/>
</dbReference>
<dbReference type="InterPro" id="IPR014041">
    <property type="entry name" value="ESCRT-II_cplx_Vps25-sub_N"/>
</dbReference>
<dbReference type="OrthoDB" id="245150at2759"/>
<sequence>MQWPWQYDFPPFFTLQPHAETRAKQLSAWRSIVLDYYKHTKESTLDVREAQSSPLFFNSTINRKLSQEGILLILENLQKTGNAEPLDKTKNRWLIFWKSPEEWGKLLYNWAQARGMTNSVCTLFELVSGDDTTDEEFYGLDTEIIIRAIRTLEVERKAEMMMYDDNQGVKFF</sequence>
<dbReference type="Gene3D" id="1.10.10.570">
    <property type="entry name" value="Winged helix' DNA-binding domain. Chain C. Domain 1"/>
    <property type="match status" value="1"/>
</dbReference>
<comment type="similarity">
    <text evidence="2">Belongs to the VPS25 family.</text>
</comment>
<evidence type="ECO:0000313" key="9">
    <source>
        <dbReference type="Proteomes" id="UP000494165"/>
    </source>
</evidence>
<keyword evidence="6" id="KW-0653">Protein transport</keyword>
<evidence type="ECO:0000256" key="1">
    <source>
        <dbReference type="ARBA" id="ARBA00004496"/>
    </source>
</evidence>
<comment type="subcellular location">
    <subcellularLocation>
        <location evidence="1">Cytoplasm</location>
    </subcellularLocation>
</comment>
<dbReference type="GO" id="GO:0000814">
    <property type="term" value="C:ESCRT II complex"/>
    <property type="evidence" value="ECO:0007669"/>
    <property type="project" value="InterPro"/>
</dbReference>
<evidence type="ECO:0000256" key="6">
    <source>
        <dbReference type="ARBA" id="ARBA00022927"/>
    </source>
</evidence>
<dbReference type="SUPFAM" id="SSF46785">
    <property type="entry name" value="Winged helix' DNA-binding domain"/>
    <property type="match status" value="2"/>
</dbReference>
<evidence type="ECO:0000256" key="7">
    <source>
        <dbReference type="ARBA" id="ARBA00030094"/>
    </source>
</evidence>
<comment type="caution">
    <text evidence="8">The sequence shown here is derived from an EMBL/GenBank/DDBJ whole genome shotgun (WGS) entry which is preliminary data.</text>
</comment>
<dbReference type="PANTHER" id="PTHR13149:SF0">
    <property type="entry name" value="VACUOLAR PROTEIN-SORTING-ASSOCIATED PROTEIN 25"/>
    <property type="match status" value="1"/>
</dbReference>
<evidence type="ECO:0000313" key="8">
    <source>
        <dbReference type="EMBL" id="CAB3376845.1"/>
    </source>
</evidence>
<dbReference type="GO" id="GO:0005198">
    <property type="term" value="F:structural molecule activity"/>
    <property type="evidence" value="ECO:0007669"/>
    <property type="project" value="TreeGrafter"/>
</dbReference>
<dbReference type="GO" id="GO:0016236">
    <property type="term" value="P:macroautophagy"/>
    <property type="evidence" value="ECO:0007669"/>
    <property type="project" value="UniProtKB-ARBA"/>
</dbReference>
<keyword evidence="4" id="KW-0813">Transport</keyword>
<proteinExistence type="inferred from homology"/>
<dbReference type="InterPro" id="IPR036388">
    <property type="entry name" value="WH-like_DNA-bd_sf"/>
</dbReference>
<evidence type="ECO:0000256" key="5">
    <source>
        <dbReference type="ARBA" id="ARBA00022490"/>
    </source>
</evidence>
<evidence type="ECO:0000256" key="2">
    <source>
        <dbReference type="ARBA" id="ARBA00009674"/>
    </source>
</evidence>
<organism evidence="8 9">
    <name type="scientific">Cloeon dipterum</name>
    <dbReference type="NCBI Taxonomy" id="197152"/>
    <lineage>
        <taxon>Eukaryota</taxon>
        <taxon>Metazoa</taxon>
        <taxon>Ecdysozoa</taxon>
        <taxon>Arthropoda</taxon>
        <taxon>Hexapoda</taxon>
        <taxon>Insecta</taxon>
        <taxon>Pterygota</taxon>
        <taxon>Palaeoptera</taxon>
        <taxon>Ephemeroptera</taxon>
        <taxon>Pisciforma</taxon>
        <taxon>Baetidae</taxon>
        <taxon>Cloeon</taxon>
    </lineage>
</organism>
<keyword evidence="5" id="KW-0963">Cytoplasm</keyword>
<evidence type="ECO:0000256" key="3">
    <source>
        <dbReference type="ARBA" id="ARBA00017934"/>
    </source>
</evidence>
<dbReference type="EMBL" id="CADEPI010000134">
    <property type="protein sequence ID" value="CAB3376845.1"/>
    <property type="molecule type" value="Genomic_DNA"/>
</dbReference>
<dbReference type="FunFam" id="1.10.10.570:FF:000003">
    <property type="entry name" value="Vacuolar protein-sorting-associated protein 25"/>
    <property type="match status" value="1"/>
</dbReference>